<evidence type="ECO:0000313" key="3">
    <source>
        <dbReference type="EMBL" id="KAE8404488.1"/>
    </source>
</evidence>
<evidence type="ECO:0000256" key="1">
    <source>
        <dbReference type="SAM" id="MobiDB-lite"/>
    </source>
</evidence>
<dbReference type="RefSeq" id="XP_031941807.1">
    <property type="nucleotide sequence ID" value="XM_032078426.1"/>
</dbReference>
<feature type="region of interest" description="Disordered" evidence="1">
    <location>
        <begin position="19"/>
        <end position="49"/>
    </location>
</feature>
<evidence type="ECO:0000313" key="4">
    <source>
        <dbReference type="Proteomes" id="UP000325579"/>
    </source>
</evidence>
<gene>
    <name evidence="3" type="ORF">BDV37DRAFT_113702</name>
</gene>
<name>A0A5N7DFQ9_9EURO</name>
<feature type="compositionally biased region" description="Pro residues" evidence="1">
    <location>
        <begin position="31"/>
        <end position="40"/>
    </location>
</feature>
<keyword evidence="2" id="KW-0472">Membrane</keyword>
<sequence length="221" mass="25413">MHILYSYDRETWTMSPPSARDSLHHTTHLISPPPRVPSPNPITSKERPNPVYRETLRSDQHTIRHATQSTPSRSIDRPLFVPSLIQNPQTKTLVSDCIHNSFPHSYFLYQYSLTHSPVSFCHYVITRHVLVPPFVVCLLLTSVSVLLSLYLSVSFSIPFLFVLYIKVTARTTLLSLIPLPFCLPRCVSKQFHIYLSVYLSFSLVARRGLEGKENNEKKKKH</sequence>
<keyword evidence="4" id="KW-1185">Reference proteome</keyword>
<dbReference type="Proteomes" id="UP000325579">
    <property type="component" value="Unassembled WGS sequence"/>
</dbReference>
<organism evidence="3 4">
    <name type="scientific">Aspergillus pseudonomiae</name>
    <dbReference type="NCBI Taxonomy" id="1506151"/>
    <lineage>
        <taxon>Eukaryota</taxon>
        <taxon>Fungi</taxon>
        <taxon>Dikarya</taxon>
        <taxon>Ascomycota</taxon>
        <taxon>Pezizomycotina</taxon>
        <taxon>Eurotiomycetes</taxon>
        <taxon>Eurotiomycetidae</taxon>
        <taxon>Eurotiales</taxon>
        <taxon>Aspergillaceae</taxon>
        <taxon>Aspergillus</taxon>
        <taxon>Aspergillus subgen. Circumdati</taxon>
    </lineage>
</organism>
<protein>
    <submittedName>
        <fullName evidence="3">Uncharacterized protein</fullName>
    </submittedName>
</protein>
<accession>A0A5N7DFQ9</accession>
<dbReference type="GeneID" id="43663117"/>
<dbReference type="EMBL" id="ML736767">
    <property type="protein sequence ID" value="KAE8404488.1"/>
    <property type="molecule type" value="Genomic_DNA"/>
</dbReference>
<keyword evidence="2" id="KW-1133">Transmembrane helix</keyword>
<reference evidence="3 4" key="1">
    <citation type="submission" date="2019-04" db="EMBL/GenBank/DDBJ databases">
        <authorList>
            <consortium name="DOE Joint Genome Institute"/>
            <person name="Mondo S."/>
            <person name="Kjaerbolling I."/>
            <person name="Vesth T."/>
            <person name="Frisvad J.C."/>
            <person name="Nybo J.L."/>
            <person name="Theobald S."/>
            <person name="Kildgaard S."/>
            <person name="Isbrandt T."/>
            <person name="Kuo A."/>
            <person name="Sato A."/>
            <person name="Lyhne E.K."/>
            <person name="Kogle M.E."/>
            <person name="Wiebenga A."/>
            <person name="Kun R.S."/>
            <person name="Lubbers R.J."/>
            <person name="Makela M.R."/>
            <person name="Barry K."/>
            <person name="Chovatia M."/>
            <person name="Clum A."/>
            <person name="Daum C."/>
            <person name="Haridas S."/>
            <person name="He G."/>
            <person name="LaButti K."/>
            <person name="Lipzen A."/>
            <person name="Riley R."/>
            <person name="Salamov A."/>
            <person name="Simmons B.A."/>
            <person name="Magnuson J.K."/>
            <person name="Henrissat B."/>
            <person name="Mortensen U.H."/>
            <person name="Larsen T.O."/>
            <person name="Devries R.P."/>
            <person name="Grigoriev I.V."/>
            <person name="Machida M."/>
            <person name="Baker S.E."/>
            <person name="Andersen M.R."/>
            <person name="Cantor M.N."/>
            <person name="Hua S.X."/>
        </authorList>
    </citation>
    <scope>NUCLEOTIDE SEQUENCE [LARGE SCALE GENOMIC DNA]</scope>
    <source>
        <strain evidence="3 4">CBS 119388</strain>
    </source>
</reference>
<feature type="transmembrane region" description="Helical" evidence="2">
    <location>
        <begin position="130"/>
        <end position="152"/>
    </location>
</feature>
<feature type="transmembrane region" description="Helical" evidence="2">
    <location>
        <begin position="159"/>
        <end position="179"/>
    </location>
</feature>
<proteinExistence type="predicted"/>
<dbReference type="AlphaFoldDB" id="A0A5N7DFQ9"/>
<evidence type="ECO:0000256" key="2">
    <source>
        <dbReference type="SAM" id="Phobius"/>
    </source>
</evidence>
<keyword evidence="2" id="KW-0812">Transmembrane</keyword>